<dbReference type="GO" id="GO:0016491">
    <property type="term" value="F:oxidoreductase activity"/>
    <property type="evidence" value="ECO:0007669"/>
    <property type="project" value="InterPro"/>
</dbReference>
<dbReference type="Gene3D" id="1.10.472.60">
    <property type="entry name" value="putative protein disulfide isomerase domain"/>
    <property type="match status" value="1"/>
</dbReference>
<dbReference type="PANTHER" id="PTHR13887">
    <property type="entry name" value="GLUTATHIONE S-TRANSFERASE KAPPA"/>
    <property type="match status" value="1"/>
</dbReference>
<proteinExistence type="predicted"/>
<sequence>MSSSTNPAAAGWSLLYVADPLCSWCYGFAPSLAAVHARWPQLPIELVLGGLRVEGEPLDARLRGLLQHHWDEVARRSGQLFVPDALQREGFVYTTEPACRAVVTVRELALAEDPASAPAQALAMFHAIQVAFYAEGRDATDAELLADVAQRIGVDRARFASAFADAAMQLRTQEDFVTAQRLGIRGFPALAAVREGQGRLLAQGWLAPEELLARLETEFGA</sequence>
<dbReference type="Gene3D" id="3.40.30.10">
    <property type="entry name" value="Glutaredoxin"/>
    <property type="match status" value="1"/>
</dbReference>
<dbReference type="OrthoDB" id="9813770at2"/>
<dbReference type="EMBL" id="SHKP01000004">
    <property type="protein sequence ID" value="RZU02567.1"/>
    <property type="molecule type" value="Genomic_DNA"/>
</dbReference>
<protein>
    <recommendedName>
        <fullName evidence="1">DSBA-like thioredoxin domain-containing protein</fullName>
    </recommendedName>
</protein>
<dbReference type="InterPro" id="IPR001853">
    <property type="entry name" value="DSBA-like_thioredoxin_dom"/>
</dbReference>
<feature type="domain" description="DSBA-like thioredoxin" evidence="1">
    <location>
        <begin position="18"/>
        <end position="195"/>
    </location>
</feature>
<dbReference type="SUPFAM" id="SSF52833">
    <property type="entry name" value="Thioredoxin-like"/>
    <property type="match status" value="1"/>
</dbReference>
<organism evidence="2 3">
    <name type="scientific">Rivibacter subsaxonicus</name>
    <dbReference type="NCBI Taxonomy" id="457575"/>
    <lineage>
        <taxon>Bacteria</taxon>
        <taxon>Pseudomonadati</taxon>
        <taxon>Pseudomonadota</taxon>
        <taxon>Betaproteobacteria</taxon>
        <taxon>Burkholderiales</taxon>
        <taxon>Rivibacter</taxon>
    </lineage>
</organism>
<evidence type="ECO:0000313" key="3">
    <source>
        <dbReference type="Proteomes" id="UP000293671"/>
    </source>
</evidence>
<dbReference type="RefSeq" id="WP_130430319.1">
    <property type="nucleotide sequence ID" value="NZ_SHKP01000004.1"/>
</dbReference>
<name>A0A4Q7W090_9BURK</name>
<dbReference type="Proteomes" id="UP000293671">
    <property type="component" value="Unassembled WGS sequence"/>
</dbReference>
<gene>
    <name evidence="2" type="ORF">EV670_0595</name>
</gene>
<evidence type="ECO:0000259" key="1">
    <source>
        <dbReference type="Pfam" id="PF01323"/>
    </source>
</evidence>
<evidence type="ECO:0000313" key="2">
    <source>
        <dbReference type="EMBL" id="RZU02567.1"/>
    </source>
</evidence>
<keyword evidence="3" id="KW-1185">Reference proteome</keyword>
<comment type="caution">
    <text evidence="2">The sequence shown here is derived from an EMBL/GenBank/DDBJ whole genome shotgun (WGS) entry which is preliminary data.</text>
</comment>
<accession>A0A4Q7W090</accession>
<dbReference type="CDD" id="cd03025">
    <property type="entry name" value="DsbA_FrnE_like"/>
    <property type="match status" value="1"/>
</dbReference>
<dbReference type="PANTHER" id="PTHR13887:SF54">
    <property type="entry name" value="DSBA FAMILY PROTEIN"/>
    <property type="match status" value="1"/>
</dbReference>
<dbReference type="AlphaFoldDB" id="A0A4Q7W090"/>
<dbReference type="InterPro" id="IPR036249">
    <property type="entry name" value="Thioredoxin-like_sf"/>
</dbReference>
<reference evidence="2 3" key="1">
    <citation type="submission" date="2019-02" db="EMBL/GenBank/DDBJ databases">
        <title>Genomic Encyclopedia of Type Strains, Phase IV (KMG-IV): sequencing the most valuable type-strain genomes for metagenomic binning, comparative biology and taxonomic classification.</title>
        <authorList>
            <person name="Goeker M."/>
        </authorList>
    </citation>
    <scope>NUCLEOTIDE SEQUENCE [LARGE SCALE GENOMIC DNA]</scope>
    <source>
        <strain evidence="2 3">DSM 19570</strain>
    </source>
</reference>
<dbReference type="Pfam" id="PF01323">
    <property type="entry name" value="DSBA"/>
    <property type="match status" value="1"/>
</dbReference>